<dbReference type="PANTHER" id="PTHR24198:SF165">
    <property type="entry name" value="ANKYRIN REPEAT-CONTAINING PROTEIN-RELATED"/>
    <property type="match status" value="1"/>
</dbReference>
<evidence type="ECO:0000259" key="5">
    <source>
        <dbReference type="Pfam" id="PF14420"/>
    </source>
</evidence>
<dbReference type="InterPro" id="IPR002110">
    <property type="entry name" value="Ankyrin_rpt"/>
</dbReference>
<dbReference type="PROSITE" id="PS50297">
    <property type="entry name" value="ANK_REP_REGION"/>
    <property type="match status" value="5"/>
</dbReference>
<evidence type="ECO:0000256" key="4">
    <source>
        <dbReference type="SAM" id="MobiDB-lite"/>
    </source>
</evidence>
<dbReference type="Pfam" id="PF12796">
    <property type="entry name" value="Ank_2"/>
    <property type="match status" value="2"/>
</dbReference>
<dbReference type="Gene3D" id="1.25.40.20">
    <property type="entry name" value="Ankyrin repeat-containing domain"/>
    <property type="match status" value="3"/>
</dbReference>
<evidence type="ECO:0000256" key="1">
    <source>
        <dbReference type="ARBA" id="ARBA00022737"/>
    </source>
</evidence>
<dbReference type="PANTHER" id="PTHR24198">
    <property type="entry name" value="ANKYRIN REPEAT AND PROTEIN KINASE DOMAIN-CONTAINING PROTEIN"/>
    <property type="match status" value="1"/>
</dbReference>
<dbReference type="SMART" id="SM00248">
    <property type="entry name" value="ANK"/>
    <property type="match status" value="12"/>
</dbReference>
<protein>
    <recommendedName>
        <fullName evidence="5">Clr5 domain-containing protein</fullName>
    </recommendedName>
</protein>
<dbReference type="Proteomes" id="UP000050424">
    <property type="component" value="Unassembled WGS sequence"/>
</dbReference>
<feature type="region of interest" description="Disordered" evidence="4">
    <location>
        <begin position="1458"/>
        <end position="1484"/>
    </location>
</feature>
<feature type="repeat" description="ANK" evidence="3">
    <location>
        <begin position="1144"/>
        <end position="1176"/>
    </location>
</feature>
<evidence type="ECO:0000256" key="2">
    <source>
        <dbReference type="ARBA" id="ARBA00023043"/>
    </source>
</evidence>
<proteinExistence type="predicted"/>
<dbReference type="InterPro" id="IPR036770">
    <property type="entry name" value="Ankyrin_rpt-contain_sf"/>
</dbReference>
<feature type="repeat" description="ANK" evidence="3">
    <location>
        <begin position="1216"/>
        <end position="1248"/>
    </location>
</feature>
<reference evidence="6 7" key="1">
    <citation type="submission" date="2015-09" db="EMBL/GenBank/DDBJ databases">
        <title>Draft genome of a European isolate of the apple canker pathogen Neonectria ditissima.</title>
        <authorList>
            <person name="Gomez-Cortecero A."/>
            <person name="Harrison R.J."/>
            <person name="Armitage A.D."/>
        </authorList>
    </citation>
    <scope>NUCLEOTIDE SEQUENCE [LARGE SCALE GENOMIC DNA]</scope>
    <source>
        <strain evidence="6 7">R09/05</strain>
    </source>
</reference>
<dbReference type="PRINTS" id="PR01415">
    <property type="entry name" value="ANKYRIN"/>
</dbReference>
<dbReference type="Pfam" id="PF14420">
    <property type="entry name" value="Clr5"/>
    <property type="match status" value="1"/>
</dbReference>
<feature type="repeat" description="ANK" evidence="3">
    <location>
        <begin position="1181"/>
        <end position="1213"/>
    </location>
</feature>
<keyword evidence="1" id="KW-0677">Repeat</keyword>
<evidence type="ECO:0000313" key="6">
    <source>
        <dbReference type="EMBL" id="KPM41956.1"/>
    </source>
</evidence>
<dbReference type="STRING" id="78410.A0A0N8H7J6"/>
<keyword evidence="7" id="KW-1185">Reference proteome</keyword>
<keyword evidence="2 3" id="KW-0040">ANK repeat</keyword>
<feature type="repeat" description="ANK" evidence="3">
    <location>
        <begin position="1251"/>
        <end position="1283"/>
    </location>
</feature>
<dbReference type="EMBL" id="LKCW01000057">
    <property type="protein sequence ID" value="KPM41956.1"/>
    <property type="molecule type" value="Genomic_DNA"/>
</dbReference>
<name>A0A0N8H7J6_9HYPO</name>
<comment type="caution">
    <text evidence="6">The sequence shown here is derived from an EMBL/GenBank/DDBJ whole genome shotgun (WGS) entry which is preliminary data.</text>
</comment>
<dbReference type="InterPro" id="IPR025676">
    <property type="entry name" value="Clr5_dom"/>
</dbReference>
<evidence type="ECO:0000256" key="3">
    <source>
        <dbReference type="PROSITE-ProRule" id="PRU00023"/>
    </source>
</evidence>
<feature type="domain" description="Clr5" evidence="5">
    <location>
        <begin position="9"/>
        <end position="64"/>
    </location>
</feature>
<dbReference type="OrthoDB" id="539213at2759"/>
<organism evidence="6 7">
    <name type="scientific">Neonectria ditissima</name>
    <dbReference type="NCBI Taxonomy" id="78410"/>
    <lineage>
        <taxon>Eukaryota</taxon>
        <taxon>Fungi</taxon>
        <taxon>Dikarya</taxon>
        <taxon>Ascomycota</taxon>
        <taxon>Pezizomycotina</taxon>
        <taxon>Sordariomycetes</taxon>
        <taxon>Hypocreomycetidae</taxon>
        <taxon>Hypocreales</taxon>
        <taxon>Nectriaceae</taxon>
        <taxon>Neonectria</taxon>
    </lineage>
</organism>
<sequence>MSHGSAITAKDWEKFKDVIHDLYIEKSLPLEGAGGVMAVMEAVHGFTRSKSQYVSQLKKWKFSKYSKDTDPRDWKVAGYKVSKARNRGRQVQLYLKGSLVTGKVLRTRGYLTSLDQLQLEGSSPRTPPDFRLEALSPAPLNTINIPFTNFWHDVKSFKLPSHSFWSAQSLDAVELTTKVNDLNNSARMQRAQSSMSLYIPASANSAIPHDLQHNDQHARIEQWWRFITYVLSNNHLTSLDHEDGHKLLRVLKEANIPRVLNSPPLSKKPTAKAFLETTFRLAIQAEDIETIVHQSPINPLQFALLSGNLPMAELLMHHNAKLDQPHTEWRSSAIVLAILGWRKRLEPRVVDEEDASSQRQEDVATITAFVRWLITNGAKVNTDDLGIHLRDHLDRFKSSLEARWLWLDYWQSPLIIAARYQLSELVGMFLDSAPDRHCPTPGDINSALGASLQHFAVCRFLSDGRPDMPQYPFAITSLLENKGADVTLDFDFGPPNRYLYLISSPLELLAYYTAWSSWAVDQKPTVSDLLNAMDQKDFKLCSQLLSRCSFSVCSEPTFSLVMERLRPGRSHWFFKSLDNMSNLDVQSMVLLQTLEFSAPRVRRELLKSPHCPAILLTVQPTALTANLIAPTLSTMKIKDLEIMYGENLQAFLRNISELGTGLIHMAIMRGNSSLATYLIHGGLNIDDVVEYGVVPETALCAAIRQGNNEMIDLLLGQGAKLEIDHGLCQCGHTLRINVLVPATEYGDADLIHRLVARGANPNAFGVSEEWHKARDNFNSRNTYKSGFERIPCSCSCVVPLAVCLLSTRNWLLFQALLAVGAHPIPTETVRGYDSHMTPLAALCFKRQKLKDITPFPNDTESFSDMAAQLLLDAGVSPLDPALAIANNAGGMSIPMLKTILGRILAQSTPSENTDDAETSALILAIKLTNPVLVNNFLGRGIATSAIDRCDKYPSPLSVALWEVFQASFRKQSYDIVYSLLEAGYGRHGSIRISEHEEMSLVHYAVSLGDGFLLSLLLDFGHRPLPRDYQESGCLASPYVLDMIKILFYYGIRPVDVVTRVKISAMSPFHEDAVAATALQVASALGYPKAAPFLIQDDGADVNAAGNETCGATALQFALMGKHLDIAQLLIDNGANVNAPPSSFNGATCLQFVASRGNLEWVKVLVQQHADVNAAPHPEIHPGGTALHLAVKNGSLDVARYLVDHDAQVNAPAHPHGGATALQYAAIYGFGAIVEYLLRHGADVHAKPAEKNGRTALEGAAENGRLDIVQILLDHEVGCREEDDHSGQRAIELAEAHGHFAIRDLIRGYLGGEEDVSMKEDLRFTPRAWSARLGPLLRHRRTFHDGKATFVTSNAKGSLQTRKLDIFIGDPHEAYVIVDTVVGFAMRSAIAKQTGLSLAEDADKVPLAFYHDGRHFAHDAAPYPRLILEQDLPRQNASNISPATFWLWGATHCVTLDGTPDHDFEQESRESHGRLEGAAEMLKDK</sequence>
<dbReference type="SUPFAM" id="SSF48403">
    <property type="entry name" value="Ankyrin repeat"/>
    <property type="match status" value="3"/>
</dbReference>
<evidence type="ECO:0000313" key="7">
    <source>
        <dbReference type="Proteomes" id="UP000050424"/>
    </source>
</evidence>
<gene>
    <name evidence="6" type="ORF">AK830_g4605</name>
</gene>
<feature type="repeat" description="ANK" evidence="3">
    <location>
        <begin position="1109"/>
        <end position="1141"/>
    </location>
</feature>
<accession>A0A0N8H7J6</accession>
<dbReference type="PROSITE" id="PS50088">
    <property type="entry name" value="ANK_REPEAT"/>
    <property type="match status" value="5"/>
</dbReference>